<evidence type="ECO:0000256" key="1">
    <source>
        <dbReference type="ARBA" id="ARBA00004442"/>
    </source>
</evidence>
<proteinExistence type="predicted"/>
<dbReference type="InterPro" id="IPR036942">
    <property type="entry name" value="Beta-barrel_TonB_sf"/>
</dbReference>
<evidence type="ECO:0000313" key="6">
    <source>
        <dbReference type="Proteomes" id="UP001501496"/>
    </source>
</evidence>
<keyword evidence="2" id="KW-0472">Membrane</keyword>
<dbReference type="Proteomes" id="UP001501496">
    <property type="component" value="Unassembled WGS sequence"/>
</dbReference>
<feature type="domain" description="Outer membrane protein beta-barrel" evidence="4">
    <location>
        <begin position="377"/>
        <end position="785"/>
    </location>
</feature>
<keyword evidence="6" id="KW-1185">Reference proteome</keyword>
<comment type="subcellular location">
    <subcellularLocation>
        <location evidence="1">Cell outer membrane</location>
    </subcellularLocation>
</comment>
<organism evidence="5 6">
    <name type="scientific">Postechiella marina</name>
    <dbReference type="NCBI Taxonomy" id="943941"/>
    <lineage>
        <taxon>Bacteria</taxon>
        <taxon>Pseudomonadati</taxon>
        <taxon>Bacteroidota</taxon>
        <taxon>Flavobacteriia</taxon>
        <taxon>Flavobacteriales</taxon>
        <taxon>Flavobacteriaceae</taxon>
        <taxon>Postechiella</taxon>
    </lineage>
</organism>
<comment type="caution">
    <text evidence="5">The sequence shown here is derived from an EMBL/GenBank/DDBJ whole genome shotgun (WGS) entry which is preliminary data.</text>
</comment>
<evidence type="ECO:0000256" key="3">
    <source>
        <dbReference type="ARBA" id="ARBA00023237"/>
    </source>
</evidence>
<dbReference type="Gene3D" id="2.60.40.1120">
    <property type="entry name" value="Carboxypeptidase-like, regulatory domain"/>
    <property type="match status" value="1"/>
</dbReference>
<keyword evidence="3" id="KW-0998">Cell outer membrane</keyword>
<dbReference type="InterPro" id="IPR041700">
    <property type="entry name" value="OMP_b-brl_3"/>
</dbReference>
<gene>
    <name evidence="5" type="ORF">GCM10022291_06830</name>
</gene>
<dbReference type="Pfam" id="PF14905">
    <property type="entry name" value="OMP_b-brl_3"/>
    <property type="match status" value="1"/>
</dbReference>
<dbReference type="RefSeq" id="WP_344786661.1">
    <property type="nucleotide sequence ID" value="NZ_BAABCA010000001.1"/>
</dbReference>
<reference evidence="6" key="1">
    <citation type="journal article" date="2019" name="Int. J. Syst. Evol. Microbiol.">
        <title>The Global Catalogue of Microorganisms (GCM) 10K type strain sequencing project: providing services to taxonomists for standard genome sequencing and annotation.</title>
        <authorList>
            <consortium name="The Broad Institute Genomics Platform"/>
            <consortium name="The Broad Institute Genome Sequencing Center for Infectious Disease"/>
            <person name="Wu L."/>
            <person name="Ma J."/>
        </authorList>
    </citation>
    <scope>NUCLEOTIDE SEQUENCE [LARGE SCALE GENOMIC DNA]</scope>
    <source>
        <strain evidence="6">JCM 17630</strain>
    </source>
</reference>
<evidence type="ECO:0000313" key="5">
    <source>
        <dbReference type="EMBL" id="GAA4232307.1"/>
    </source>
</evidence>
<dbReference type="InterPro" id="IPR008969">
    <property type="entry name" value="CarboxyPept-like_regulatory"/>
</dbReference>
<dbReference type="Gene3D" id="2.40.170.20">
    <property type="entry name" value="TonB-dependent receptor, beta-barrel domain"/>
    <property type="match status" value="1"/>
</dbReference>
<dbReference type="SUPFAM" id="SSF49464">
    <property type="entry name" value="Carboxypeptidase regulatory domain-like"/>
    <property type="match status" value="1"/>
</dbReference>
<dbReference type="EMBL" id="BAABCA010000001">
    <property type="protein sequence ID" value="GAA4232307.1"/>
    <property type="molecule type" value="Genomic_DNA"/>
</dbReference>
<accession>A0ABP8C2Q1</accession>
<evidence type="ECO:0000256" key="2">
    <source>
        <dbReference type="ARBA" id="ARBA00023136"/>
    </source>
</evidence>
<dbReference type="SUPFAM" id="SSF56935">
    <property type="entry name" value="Porins"/>
    <property type="match status" value="1"/>
</dbReference>
<evidence type="ECO:0000259" key="4">
    <source>
        <dbReference type="Pfam" id="PF14905"/>
    </source>
</evidence>
<protein>
    <submittedName>
        <fullName evidence="5">Outer membrane beta-barrel family protein</fullName>
    </submittedName>
</protein>
<name>A0ABP8C2Q1_9FLAO</name>
<sequence length="811" mass="93391">MKIPYFSLFIVLFFSKICFSQSYSIKGILTDENKQPIAFANVVLVDLDDINIIKGVITDGKGVFNLKNTKQGDYVLKIGFLGFEEYITRVELYRDIDFENIILKEAVEQLKGVVVTAKRPTIKRLVDRTIFNVENSTLSNSNMLDVIKHAPGVLINNNTLSVKGSTPTVYINNRKIYLSPEEVTQLLDGTSASNIKSIEVITTPPAKYDAEDGAILNITMSKNIVSGYNGNISGNYKQGKEYPKYAFSTSHFLKTKKLNVNLNYTISPKKEYIFSDESINFINDDNAVFSSWQTDFEQINKSTNQNINAGIDFTFNDKNSIGFSTNILVAPRNVSKGNTNSNTLVFNSNKTLDSIFNTNVSLVEEKFNLAFTLDYIHKFDKEGEQISLSSHHTNYDFSNFQNVDTDYFLSEAGNAFRNNKFQTFSSQEIQIFTNQVDYELPLENSGFIEAGVKVSNINSKNVLNQFDFDNDIKKQNLENSDTFLYNETNYAAYGSYSKDWTSWSLKSGLRLEYTYTKGSALTTNEVNRNNYFNFFPSIHLKHTIDEKNEVYINYTKRIYRPRYSQLNPFKYFYNDNAYVSGDPNLKPQIDDEIIFGYLFNDKHNFEVFYRNEDSPIVLVVFQDNENNIIKYMNTNIDNSVSYGFYYGTFLEIVNNWKIGFDSQLFYYDNKFSVIEGIDAPFNSNKWTTYVELTNYVSLLKDNSLNIDVSFLYISPWTEGPSLLGKRSSLDIALRKTLWKNRASVSLGVNDAFNSYNFSKTSKYLNQDIYNKTIKETRLFTFGFSYKFGNYRLTPKEREDDISERNRINNKD</sequence>
<dbReference type="Pfam" id="PF13715">
    <property type="entry name" value="CarbopepD_reg_2"/>
    <property type="match status" value="1"/>
</dbReference>